<dbReference type="RefSeq" id="WP_349296456.1">
    <property type="nucleotide sequence ID" value="NZ_JBEDNQ010000001.1"/>
</dbReference>
<dbReference type="SUPFAM" id="SSF46785">
    <property type="entry name" value="Winged helix' DNA-binding domain"/>
    <property type="match status" value="1"/>
</dbReference>
<feature type="domain" description="HTH marR-type" evidence="2">
    <location>
        <begin position="1"/>
        <end position="138"/>
    </location>
</feature>
<evidence type="ECO:0000259" key="2">
    <source>
        <dbReference type="PROSITE" id="PS50995"/>
    </source>
</evidence>
<dbReference type="InterPro" id="IPR036390">
    <property type="entry name" value="WH_DNA-bd_sf"/>
</dbReference>
<dbReference type="InterPro" id="IPR000835">
    <property type="entry name" value="HTH_MarR-typ"/>
</dbReference>
<dbReference type="PRINTS" id="PR00598">
    <property type="entry name" value="HTHMARR"/>
</dbReference>
<gene>
    <name evidence="3" type="ORF">WIS52_02740</name>
</gene>
<evidence type="ECO:0000256" key="1">
    <source>
        <dbReference type="SAM" id="MobiDB-lite"/>
    </source>
</evidence>
<comment type="caution">
    <text evidence="3">The sequence shown here is derived from an EMBL/GenBank/DDBJ whole genome shotgun (WGS) entry which is preliminary data.</text>
</comment>
<feature type="region of interest" description="Disordered" evidence="1">
    <location>
        <begin position="144"/>
        <end position="163"/>
    </location>
</feature>
<dbReference type="EMBL" id="JBEDNQ010000001">
    <property type="protein sequence ID" value="MEQ3549378.1"/>
    <property type="molecule type" value="Genomic_DNA"/>
</dbReference>
<dbReference type="SMART" id="SM00347">
    <property type="entry name" value="HTH_MARR"/>
    <property type="match status" value="1"/>
</dbReference>
<organism evidence="3 4">
    <name type="scientific">Pseudonocardia nematodicida</name>
    <dbReference type="NCBI Taxonomy" id="1206997"/>
    <lineage>
        <taxon>Bacteria</taxon>
        <taxon>Bacillati</taxon>
        <taxon>Actinomycetota</taxon>
        <taxon>Actinomycetes</taxon>
        <taxon>Pseudonocardiales</taxon>
        <taxon>Pseudonocardiaceae</taxon>
        <taxon>Pseudonocardia</taxon>
    </lineage>
</organism>
<dbReference type="InterPro" id="IPR036388">
    <property type="entry name" value="WH-like_DNA-bd_sf"/>
</dbReference>
<dbReference type="PANTHER" id="PTHR39515">
    <property type="entry name" value="CONSERVED PROTEIN"/>
    <property type="match status" value="1"/>
</dbReference>
<evidence type="ECO:0000313" key="4">
    <source>
        <dbReference type="Proteomes" id="UP001494902"/>
    </source>
</evidence>
<reference evidence="3 4" key="1">
    <citation type="submission" date="2024-03" db="EMBL/GenBank/DDBJ databases">
        <title>Draft genome sequence of Pseudonocardia nematodicida JCM 31783.</title>
        <authorList>
            <person name="Butdee W."/>
            <person name="Duangmal K."/>
        </authorList>
    </citation>
    <scope>NUCLEOTIDE SEQUENCE [LARGE SCALE GENOMIC DNA]</scope>
    <source>
        <strain evidence="3 4">JCM 31783</strain>
    </source>
</reference>
<dbReference type="Pfam" id="PF01047">
    <property type="entry name" value="MarR"/>
    <property type="match status" value="1"/>
</dbReference>
<dbReference type="PROSITE" id="PS50995">
    <property type="entry name" value="HTH_MARR_2"/>
    <property type="match status" value="1"/>
</dbReference>
<accession>A0ABV1K7R1</accession>
<dbReference type="PANTHER" id="PTHR39515:SF2">
    <property type="entry name" value="HTH-TYPE TRANSCRIPTIONAL REGULATOR RV0880"/>
    <property type="match status" value="1"/>
</dbReference>
<feature type="compositionally biased region" description="Basic and acidic residues" evidence="1">
    <location>
        <begin position="154"/>
        <end position="163"/>
    </location>
</feature>
<dbReference type="InterPro" id="IPR052526">
    <property type="entry name" value="HTH-type_Bedaq_tolerance"/>
</dbReference>
<dbReference type="Proteomes" id="UP001494902">
    <property type="component" value="Unassembled WGS sequence"/>
</dbReference>
<protein>
    <submittedName>
        <fullName evidence="3">MarR family transcriptional regulator</fullName>
    </submittedName>
</protein>
<sequence length="163" mass="18563">MQRAATTPAHLTRLQMVFGWLGRVLRQQPYEDFTFPVISLLFRIERMGRATSGELAVGEGVKPSTLTRTLDSLQDRGLIDREREPSDRRLTRVQLTDAGHETGARIRHHRNAWLSDRLALLSESDQELIWQALPALERLADVVPDQPQATDRVSAQERQRGTD</sequence>
<proteinExistence type="predicted"/>
<keyword evidence="4" id="KW-1185">Reference proteome</keyword>
<dbReference type="Gene3D" id="1.10.10.10">
    <property type="entry name" value="Winged helix-like DNA-binding domain superfamily/Winged helix DNA-binding domain"/>
    <property type="match status" value="1"/>
</dbReference>
<name>A0ABV1K7R1_9PSEU</name>
<evidence type="ECO:0000313" key="3">
    <source>
        <dbReference type="EMBL" id="MEQ3549378.1"/>
    </source>
</evidence>